<sequence length="69" mass="7927">MHTKIRDSLTALIQINEITFEIGNSSAFEVLIEKEPERLISLVRSKCYLEKEIRAYPIDIPVPKAQIVD</sequence>
<evidence type="ECO:0000313" key="2">
    <source>
        <dbReference type="Proteomes" id="UP000663868"/>
    </source>
</evidence>
<dbReference type="Proteomes" id="UP000663868">
    <property type="component" value="Unassembled WGS sequence"/>
</dbReference>
<comment type="caution">
    <text evidence="1">The sequence shown here is derived from an EMBL/GenBank/DDBJ whole genome shotgun (WGS) entry which is preliminary data.</text>
</comment>
<dbReference type="AlphaFoldDB" id="A0A820S625"/>
<proteinExistence type="predicted"/>
<name>A0A820S625_9BILA</name>
<gene>
    <name evidence="1" type="ORF">KXQ929_LOCUS53724</name>
</gene>
<protein>
    <submittedName>
        <fullName evidence="1">Uncharacterized protein</fullName>
    </submittedName>
</protein>
<accession>A0A820S625</accession>
<feature type="non-terminal residue" evidence="1">
    <location>
        <position position="69"/>
    </location>
</feature>
<organism evidence="1 2">
    <name type="scientific">Adineta steineri</name>
    <dbReference type="NCBI Taxonomy" id="433720"/>
    <lineage>
        <taxon>Eukaryota</taxon>
        <taxon>Metazoa</taxon>
        <taxon>Spiralia</taxon>
        <taxon>Gnathifera</taxon>
        <taxon>Rotifera</taxon>
        <taxon>Eurotatoria</taxon>
        <taxon>Bdelloidea</taxon>
        <taxon>Adinetida</taxon>
        <taxon>Adinetidae</taxon>
        <taxon>Adineta</taxon>
    </lineage>
</organism>
<reference evidence="1" key="1">
    <citation type="submission" date="2021-02" db="EMBL/GenBank/DDBJ databases">
        <authorList>
            <person name="Nowell W R."/>
        </authorList>
    </citation>
    <scope>NUCLEOTIDE SEQUENCE</scope>
</reference>
<evidence type="ECO:0000313" key="1">
    <source>
        <dbReference type="EMBL" id="CAF4447014.1"/>
    </source>
</evidence>
<dbReference type="EMBL" id="CAJOBB010030931">
    <property type="protein sequence ID" value="CAF4447014.1"/>
    <property type="molecule type" value="Genomic_DNA"/>
</dbReference>